<organism evidence="3 4">
    <name type="scientific">Arcanobacterium buesumense</name>
    <dbReference type="NCBI Taxonomy" id="2722751"/>
    <lineage>
        <taxon>Bacteria</taxon>
        <taxon>Bacillati</taxon>
        <taxon>Actinomycetota</taxon>
        <taxon>Actinomycetes</taxon>
        <taxon>Actinomycetales</taxon>
        <taxon>Actinomycetaceae</taxon>
        <taxon>Arcanobacterium</taxon>
    </lineage>
</organism>
<evidence type="ECO:0000256" key="1">
    <source>
        <dbReference type="SAM" id="Phobius"/>
    </source>
</evidence>
<dbReference type="RefSeq" id="WP_168918414.1">
    <property type="nucleotide sequence ID" value="NZ_CP050804.1"/>
</dbReference>
<protein>
    <submittedName>
        <fullName evidence="3">Transporter</fullName>
    </submittedName>
</protein>
<gene>
    <name evidence="3" type="ORF">HC352_08250</name>
</gene>
<name>A0A6H2EN65_9ACTO</name>
<dbReference type="AlphaFoldDB" id="A0A6H2EN65"/>
<reference evidence="3 4" key="1">
    <citation type="submission" date="2020-03" db="EMBL/GenBank/DDBJ databases">
        <title>Complete genome of Arcanobacterium buesumensis sp. nov. strain 2701.</title>
        <authorList>
            <person name="Borowiak M."/>
            <person name="Alssahen M."/>
            <person name="Laemmler C."/>
            <person name="Malorny B."/>
            <person name="Hassan A."/>
            <person name="Prenger-Berninghoff E."/>
            <person name="Ploetz M."/>
            <person name="Abdulmawjood A."/>
        </authorList>
    </citation>
    <scope>NUCLEOTIDE SEQUENCE [LARGE SCALE GENOMIC DNA]</scope>
    <source>
        <strain evidence="3 4">2701</strain>
    </source>
</reference>
<dbReference type="EMBL" id="CP050804">
    <property type="protein sequence ID" value="QJC22492.1"/>
    <property type="molecule type" value="Genomic_DNA"/>
</dbReference>
<dbReference type="Proteomes" id="UP000502298">
    <property type="component" value="Chromosome"/>
</dbReference>
<feature type="transmembrane region" description="Helical" evidence="1">
    <location>
        <begin position="6"/>
        <end position="25"/>
    </location>
</feature>
<dbReference type="NCBIfam" id="NF047864">
    <property type="entry name" value="CBU_0592_membra"/>
    <property type="match status" value="1"/>
</dbReference>
<evidence type="ECO:0000313" key="3">
    <source>
        <dbReference type="EMBL" id="QJC22492.1"/>
    </source>
</evidence>
<dbReference type="KEGG" id="arca:HC352_08250"/>
<keyword evidence="4" id="KW-1185">Reference proteome</keyword>
<sequence length="93" mass="10090">MPLSTEIGLIAPIALLAAFGLLNAGKLTPDHYAYQWMNVIGAAALTYTVIDPFNPGVFVTEVLWTLIGVYGVVKIYRARRKEANKPTSTHSNG</sequence>
<accession>A0A6H2EN65</accession>
<evidence type="ECO:0000313" key="4">
    <source>
        <dbReference type="Proteomes" id="UP000502298"/>
    </source>
</evidence>
<proteinExistence type="predicted"/>
<evidence type="ECO:0000259" key="2">
    <source>
        <dbReference type="Pfam" id="PF26604"/>
    </source>
</evidence>
<feature type="transmembrane region" description="Helical" evidence="1">
    <location>
        <begin position="56"/>
        <end position="76"/>
    </location>
</feature>
<keyword evidence="1" id="KW-0812">Transmembrane</keyword>
<keyword evidence="1" id="KW-1133">Transmembrane helix</keyword>
<dbReference type="InterPro" id="IPR058058">
    <property type="entry name" value="CBU_0592-like"/>
</dbReference>
<feature type="domain" description="CBU-0592-like" evidence="2">
    <location>
        <begin position="7"/>
        <end position="79"/>
    </location>
</feature>
<dbReference type="Pfam" id="PF26604">
    <property type="entry name" value="CBU_0592"/>
    <property type="match status" value="1"/>
</dbReference>
<keyword evidence="1" id="KW-0472">Membrane</keyword>